<dbReference type="STRING" id="641238.SAMN04490244_105361"/>
<dbReference type="InterPro" id="IPR036866">
    <property type="entry name" value="RibonucZ/Hydroxyglut_hydro"/>
</dbReference>
<accession>A0A1H9UKT1</accession>
<dbReference type="Gene3D" id="3.60.15.10">
    <property type="entry name" value="Ribonuclease Z/Hydroxyacylglutathione hydrolase-like"/>
    <property type="match status" value="1"/>
</dbReference>
<dbReference type="RefSeq" id="WP_092693451.1">
    <property type="nucleotide sequence ID" value="NZ_FOGU01000005.1"/>
</dbReference>
<dbReference type="Pfam" id="PF13483">
    <property type="entry name" value="Lactamase_B_3"/>
    <property type="match status" value="1"/>
</dbReference>
<protein>
    <submittedName>
        <fullName evidence="1">UDP-MurNAc hydroxylase</fullName>
    </submittedName>
</protein>
<dbReference type="SUPFAM" id="SSF56281">
    <property type="entry name" value="Metallo-hydrolase/oxidoreductase"/>
    <property type="match status" value="1"/>
</dbReference>
<dbReference type="InterPro" id="IPR050114">
    <property type="entry name" value="UPF0173_UPF0282_UlaG_hydrolase"/>
</dbReference>
<organism evidence="1 2">
    <name type="scientific">Tranquillimonas rosea</name>
    <dbReference type="NCBI Taxonomy" id="641238"/>
    <lineage>
        <taxon>Bacteria</taxon>
        <taxon>Pseudomonadati</taxon>
        <taxon>Pseudomonadota</taxon>
        <taxon>Alphaproteobacteria</taxon>
        <taxon>Rhodobacterales</taxon>
        <taxon>Roseobacteraceae</taxon>
        <taxon>Tranquillimonas</taxon>
    </lineage>
</organism>
<sequence>MRLTHLQSSTELVEIGGTRILTDPWLVDGEYYGSWYHYPPLPMAPEDLKYDYIYISHIHPDHMSRRTLERLDRSKPVLIHNFDEKFLKRNIESLGYEVIELDHGAPFELPGGGRIEIWAADNCDPELCAKFIGCAPVESKFKFTQIDSLCVMTDGERVILNTNDCPFDLSRTVVERILDRYGKIDLLLVGYAGAGPFPQCFAFSDDTAKRKAADRKRDQFIAQAIKYIEATDPVAYMPFAGTYVLGGRLADLNDKRGVPPLDDALQRIEAGLCKTGRGFLLNAGVGYDLETGLPDAPYESNDPERMEAFVNATKAAPYDYDADTPQDEDALLAQAKVAHERFVRTAQNIGYDSETRIVLRDGEGFSVSFDATNAPEPIAEDEVETLPAFVEITVDRRLLGRLLKGPRYAHWNNAEIGSHLRYRRVPDTFERGLYYCMSSFCA</sequence>
<dbReference type="PANTHER" id="PTHR43546">
    <property type="entry name" value="UPF0173 METAL-DEPENDENT HYDROLASE MJ1163-RELATED"/>
    <property type="match status" value="1"/>
</dbReference>
<evidence type="ECO:0000313" key="2">
    <source>
        <dbReference type="Proteomes" id="UP000198885"/>
    </source>
</evidence>
<reference evidence="1 2" key="1">
    <citation type="submission" date="2016-10" db="EMBL/GenBank/DDBJ databases">
        <authorList>
            <person name="de Groot N.N."/>
        </authorList>
    </citation>
    <scope>NUCLEOTIDE SEQUENCE [LARGE SCALE GENOMIC DNA]</scope>
    <source>
        <strain evidence="1 2">DSM 23042</strain>
    </source>
</reference>
<keyword evidence="2" id="KW-1185">Reference proteome</keyword>
<dbReference type="OrthoDB" id="9769355at2"/>
<evidence type="ECO:0000313" key="1">
    <source>
        <dbReference type="EMBL" id="SES10065.1"/>
    </source>
</evidence>
<dbReference type="Proteomes" id="UP000198885">
    <property type="component" value="Unassembled WGS sequence"/>
</dbReference>
<dbReference type="AlphaFoldDB" id="A0A1H9UKT1"/>
<proteinExistence type="predicted"/>
<dbReference type="EMBL" id="FOGU01000005">
    <property type="protein sequence ID" value="SES10065.1"/>
    <property type="molecule type" value="Genomic_DNA"/>
</dbReference>
<gene>
    <name evidence="1" type="ORF">SAMN04490244_105361</name>
</gene>
<name>A0A1H9UKT1_9RHOB</name>